<evidence type="ECO:0000313" key="1">
    <source>
        <dbReference type="EMBL" id="CCG04307.1"/>
    </source>
</evidence>
<dbReference type="OrthoDB" id="2370461at2"/>
<dbReference type="EMBL" id="FO117623">
    <property type="protein sequence ID" value="CCG04307.1"/>
    <property type="molecule type" value="Genomic_DNA"/>
</dbReference>
<gene>
    <name evidence="1" type="ordered locus">BLASA_3442</name>
</gene>
<evidence type="ECO:0000313" key="2">
    <source>
        <dbReference type="Proteomes" id="UP000007517"/>
    </source>
</evidence>
<name>H6RT04_BLASD</name>
<sequence>MELTMGQRQAVTKAIATRYRRASRAEKGAILDELCATTGWHRNHARKALASALKPKVVRARQPRAPRYGVDVVLVLRFCWAVLDAPTGKRLAPVMGELVPTLRRFGELDVSDELAAALMVMSPATMDRRLAEYRAALDLRGRSHTKPGSLLKDSIPIRTWAQWDDAVPGFVEIDLVGHEGGNAVGDHAYTLTVTDIATG</sequence>
<dbReference type="eggNOG" id="COG2801">
    <property type="taxonomic scope" value="Bacteria"/>
</dbReference>
<organism evidence="1 2">
    <name type="scientific">Blastococcus saxobsidens (strain DD2)</name>
    <dbReference type="NCBI Taxonomy" id="1146883"/>
    <lineage>
        <taxon>Bacteria</taxon>
        <taxon>Bacillati</taxon>
        <taxon>Actinomycetota</taxon>
        <taxon>Actinomycetes</taxon>
        <taxon>Geodermatophilales</taxon>
        <taxon>Geodermatophilaceae</taxon>
        <taxon>Blastococcus</taxon>
    </lineage>
</organism>
<protein>
    <submittedName>
        <fullName evidence="1">Uncharacterized protein</fullName>
    </submittedName>
</protein>
<dbReference type="Proteomes" id="UP000007517">
    <property type="component" value="Chromosome"/>
</dbReference>
<dbReference type="RefSeq" id="WP_014377186.1">
    <property type="nucleotide sequence ID" value="NC_016943.1"/>
</dbReference>
<dbReference type="AlphaFoldDB" id="H6RT04"/>
<dbReference type="KEGG" id="bsd:BLASA_3442"/>
<reference evidence="2" key="2">
    <citation type="submission" date="2012-02" db="EMBL/GenBank/DDBJ databases">
        <title>Complete genome sequence of Blastococcus saxobsidens strain DD2.</title>
        <authorList>
            <person name="Genoscope."/>
        </authorList>
    </citation>
    <scope>NUCLEOTIDE SEQUENCE [LARGE SCALE GENOMIC DNA]</scope>
    <source>
        <strain evidence="2">DD2</strain>
    </source>
</reference>
<keyword evidence="2" id="KW-1185">Reference proteome</keyword>
<reference evidence="1 2" key="1">
    <citation type="journal article" date="2012" name="J. Bacteriol.">
        <title>Genome Sequence of Blastococcus saxobsidens DD2, a Stone-Inhabiting Bacterium.</title>
        <authorList>
            <person name="Chouaia B."/>
            <person name="Crotti E."/>
            <person name="Brusetti L."/>
            <person name="Daffonchio D."/>
            <person name="Essoussi I."/>
            <person name="Nouioui I."/>
            <person name="Sbissi I."/>
            <person name="Ghodhbane-Gtari F."/>
            <person name="Gtari M."/>
            <person name="Vacherie B."/>
            <person name="Barbe V."/>
            <person name="Medigue C."/>
            <person name="Gury J."/>
            <person name="Pujic P."/>
            <person name="Normand P."/>
        </authorList>
    </citation>
    <scope>NUCLEOTIDE SEQUENCE [LARGE SCALE GENOMIC DNA]</scope>
    <source>
        <strain evidence="1 2">DD2</strain>
    </source>
</reference>
<proteinExistence type="predicted"/>
<accession>H6RT04</accession>
<dbReference type="HOGENOM" id="CLU_111160_0_0_11"/>